<gene>
    <name evidence="2" type="ORF">DCP95_15345</name>
</gene>
<accession>A0A3C1KGY1</accession>
<dbReference type="Proteomes" id="UP000257479">
    <property type="component" value="Unassembled WGS sequence"/>
</dbReference>
<evidence type="ECO:0000313" key="2">
    <source>
        <dbReference type="EMBL" id="HAN25922.1"/>
    </source>
</evidence>
<feature type="transmembrane region" description="Helical" evidence="1">
    <location>
        <begin position="68"/>
        <end position="94"/>
    </location>
</feature>
<name>A0A3C1KGY1_9MICO</name>
<evidence type="ECO:0008006" key="4">
    <source>
        <dbReference type="Google" id="ProtNLM"/>
    </source>
</evidence>
<dbReference type="EMBL" id="DMNG01000268">
    <property type="protein sequence ID" value="HAN25922.1"/>
    <property type="molecule type" value="Genomic_DNA"/>
</dbReference>
<evidence type="ECO:0000256" key="1">
    <source>
        <dbReference type="SAM" id="Phobius"/>
    </source>
</evidence>
<evidence type="ECO:0000313" key="3">
    <source>
        <dbReference type="Proteomes" id="UP000257479"/>
    </source>
</evidence>
<comment type="caution">
    <text evidence="2">The sequence shown here is derived from an EMBL/GenBank/DDBJ whole genome shotgun (WGS) entry which is preliminary data.</text>
</comment>
<proteinExistence type="predicted"/>
<keyword evidence="1" id="KW-0472">Membrane</keyword>
<feature type="non-terminal residue" evidence="2">
    <location>
        <position position="105"/>
    </location>
</feature>
<keyword evidence="1" id="KW-0812">Transmembrane</keyword>
<feature type="transmembrane region" description="Helical" evidence="1">
    <location>
        <begin position="24"/>
        <end position="48"/>
    </location>
</feature>
<protein>
    <recommendedName>
        <fullName evidence="4">ABC transporter permease</fullName>
    </recommendedName>
</protein>
<organism evidence="2 3">
    <name type="scientific">Microbacterium ginsengisoli</name>
    <dbReference type="NCBI Taxonomy" id="400772"/>
    <lineage>
        <taxon>Bacteria</taxon>
        <taxon>Bacillati</taxon>
        <taxon>Actinomycetota</taxon>
        <taxon>Actinomycetes</taxon>
        <taxon>Micrococcales</taxon>
        <taxon>Microbacteriaceae</taxon>
        <taxon>Microbacterium</taxon>
    </lineage>
</organism>
<sequence length="105" mass="10756">MGRIRNTIELAKTSWGVLQKDRELVVLPVLSFLGAALVLAIFVIPGVLALPEESAGSAAAGEEQALPALSLILFVLGSLAATVVSVFFTGALVAGAHERMSGGDP</sequence>
<keyword evidence="1" id="KW-1133">Transmembrane helix</keyword>
<reference evidence="2 3" key="1">
    <citation type="journal article" date="2018" name="Nat. Biotechnol.">
        <title>A standardized bacterial taxonomy based on genome phylogeny substantially revises the tree of life.</title>
        <authorList>
            <person name="Parks D.H."/>
            <person name="Chuvochina M."/>
            <person name="Waite D.W."/>
            <person name="Rinke C."/>
            <person name="Skarshewski A."/>
            <person name="Chaumeil P.A."/>
            <person name="Hugenholtz P."/>
        </authorList>
    </citation>
    <scope>NUCLEOTIDE SEQUENCE [LARGE SCALE GENOMIC DNA]</scope>
    <source>
        <strain evidence="2">UBA9152</strain>
    </source>
</reference>
<dbReference type="AlphaFoldDB" id="A0A3C1KGY1"/>